<dbReference type="SMART" id="SM00855">
    <property type="entry name" value="PGAM"/>
    <property type="match status" value="1"/>
</dbReference>
<dbReference type="PANTHER" id="PTHR47821:SF2">
    <property type="entry name" value="PHOSPHOGLYCERATE MUTASE FAMILY PROTEIN"/>
    <property type="match status" value="1"/>
</dbReference>
<dbReference type="EMBL" id="JAAZON010000493">
    <property type="protein sequence ID" value="NMC63642.1"/>
    <property type="molecule type" value="Genomic_DNA"/>
</dbReference>
<evidence type="ECO:0000313" key="1">
    <source>
        <dbReference type="EMBL" id="NMC63642.1"/>
    </source>
</evidence>
<dbReference type="PANTHER" id="PTHR47821">
    <property type="entry name" value="PHOSPHOGLYCERATE MUTASE FAMILY PROTEIN"/>
    <property type="match status" value="1"/>
</dbReference>
<dbReference type="SUPFAM" id="SSF53254">
    <property type="entry name" value="Phosphoglycerate mutase-like"/>
    <property type="match status" value="1"/>
</dbReference>
<evidence type="ECO:0000313" key="2">
    <source>
        <dbReference type="Proteomes" id="UP000524246"/>
    </source>
</evidence>
<organism evidence="1 2">
    <name type="scientific">SAR324 cluster bacterium</name>
    <dbReference type="NCBI Taxonomy" id="2024889"/>
    <lineage>
        <taxon>Bacteria</taxon>
        <taxon>Deltaproteobacteria</taxon>
        <taxon>SAR324 cluster</taxon>
    </lineage>
</organism>
<dbReference type="InterPro" id="IPR029033">
    <property type="entry name" value="His_PPase_superfam"/>
</dbReference>
<gene>
    <name evidence="1" type="ORF">GYA55_10820</name>
</gene>
<proteinExistence type="predicted"/>
<dbReference type="AlphaFoldDB" id="A0A7X9IKW6"/>
<feature type="non-terminal residue" evidence="1">
    <location>
        <position position="217"/>
    </location>
</feature>
<accession>A0A7X9IKW6</accession>
<dbReference type="Proteomes" id="UP000524246">
    <property type="component" value="Unassembled WGS sequence"/>
</dbReference>
<dbReference type="CDD" id="cd07067">
    <property type="entry name" value="HP_PGM_like"/>
    <property type="match status" value="1"/>
</dbReference>
<dbReference type="Pfam" id="PF00300">
    <property type="entry name" value="His_Phos_1"/>
    <property type="match status" value="1"/>
</dbReference>
<sequence>MAVSSELVLQSSDLEKLSVPKVERRWETYNHLFGIKDLKNIYLAMRHGESEANTRRITASNPAYALCSFGLTDFGIRQVCASINAQSFLDSSTIICCSDLLRAKQSAEIAANELGVSDLFITPWLRERFFGDFDALDYVEYFHHIHRRDNEDPISSYCNCESVVSVQKRLSEGILQCEKEFSGKKILLVSHHDAIQILECVFSKTSPGFYAGSPDAP</sequence>
<comment type="caution">
    <text evidence="1">The sequence shown here is derived from an EMBL/GenBank/DDBJ whole genome shotgun (WGS) entry which is preliminary data.</text>
</comment>
<protein>
    <submittedName>
        <fullName evidence="1">Histidine phosphatase family protein</fullName>
    </submittedName>
</protein>
<dbReference type="InterPro" id="IPR013078">
    <property type="entry name" value="His_Pase_superF_clade-1"/>
</dbReference>
<dbReference type="Gene3D" id="3.40.50.1240">
    <property type="entry name" value="Phosphoglycerate mutase-like"/>
    <property type="match status" value="1"/>
</dbReference>
<reference evidence="1 2" key="1">
    <citation type="journal article" date="2020" name="Biotechnol. Biofuels">
        <title>New insights from the biogas microbiome by comprehensive genome-resolved metagenomics of nearly 1600 species originating from multiple anaerobic digesters.</title>
        <authorList>
            <person name="Campanaro S."/>
            <person name="Treu L."/>
            <person name="Rodriguez-R L.M."/>
            <person name="Kovalovszki A."/>
            <person name="Ziels R.M."/>
            <person name="Maus I."/>
            <person name="Zhu X."/>
            <person name="Kougias P.G."/>
            <person name="Basile A."/>
            <person name="Luo G."/>
            <person name="Schluter A."/>
            <person name="Konstantinidis K.T."/>
            <person name="Angelidaki I."/>
        </authorList>
    </citation>
    <scope>NUCLEOTIDE SEQUENCE [LARGE SCALE GENOMIC DNA]</scope>
    <source>
        <strain evidence="1">AS27yjCOA_65</strain>
    </source>
</reference>
<name>A0A7X9IKW6_9DELT</name>